<evidence type="ECO:0000256" key="5">
    <source>
        <dbReference type="ARBA" id="ARBA00023204"/>
    </source>
</evidence>
<evidence type="ECO:0000313" key="9">
    <source>
        <dbReference type="EMBL" id="QTM99044.1"/>
    </source>
</evidence>
<dbReference type="PROSITE" id="PS00374">
    <property type="entry name" value="MGMT"/>
    <property type="match status" value="1"/>
</dbReference>
<dbReference type="RefSeq" id="WP_209368152.1">
    <property type="nucleotide sequence ID" value="NZ_CP046956.1"/>
</dbReference>
<keyword evidence="10" id="KW-1185">Reference proteome</keyword>
<dbReference type="GO" id="GO:0032259">
    <property type="term" value="P:methylation"/>
    <property type="evidence" value="ECO:0007669"/>
    <property type="project" value="UniProtKB-KW"/>
</dbReference>
<reference evidence="9 10" key="1">
    <citation type="submission" date="2019-12" db="EMBL/GenBank/DDBJ databases">
        <title>The whole genome sequencing of a strain isolated from a Mars analog, Dalangtan Playa.</title>
        <authorList>
            <person name="Huang T."/>
        </authorList>
    </citation>
    <scope>NUCLEOTIDE SEQUENCE [LARGE SCALE GENOMIC DNA]</scope>
    <source>
        <strain evidence="9 10">DP4-553-S</strain>
    </source>
</reference>
<evidence type="ECO:0000313" key="10">
    <source>
        <dbReference type="Proteomes" id="UP000665043"/>
    </source>
</evidence>
<gene>
    <name evidence="9" type="ORF">ERJ70_06855</name>
</gene>
<keyword evidence="5" id="KW-0234">DNA repair</keyword>
<dbReference type="InterPro" id="IPR008332">
    <property type="entry name" value="MethylG_MeTrfase_N"/>
</dbReference>
<accession>A0ABX7VQA0</accession>
<feature type="domain" description="Methylated-DNA-[protein]-cysteine S-methyltransferase DNA binding" evidence="7">
    <location>
        <begin position="91"/>
        <end position="170"/>
    </location>
</feature>
<proteinExistence type="predicted"/>
<dbReference type="GO" id="GO:0003908">
    <property type="term" value="F:methylated-DNA-[protein]-cysteine S-methyltransferase activity"/>
    <property type="evidence" value="ECO:0007669"/>
    <property type="project" value="UniProtKB-EC"/>
</dbReference>
<dbReference type="InterPro" id="IPR014048">
    <property type="entry name" value="MethylDNA_cys_MeTrfase_DNA-bd"/>
</dbReference>
<comment type="catalytic activity">
    <reaction evidence="6">
        <text>a 6-O-methyl-2'-deoxyguanosine in DNA + L-cysteinyl-[protein] = S-methyl-L-cysteinyl-[protein] + a 2'-deoxyguanosine in DNA</text>
        <dbReference type="Rhea" id="RHEA:24000"/>
        <dbReference type="Rhea" id="RHEA-COMP:10131"/>
        <dbReference type="Rhea" id="RHEA-COMP:10132"/>
        <dbReference type="Rhea" id="RHEA-COMP:11367"/>
        <dbReference type="Rhea" id="RHEA-COMP:11368"/>
        <dbReference type="ChEBI" id="CHEBI:29950"/>
        <dbReference type="ChEBI" id="CHEBI:82612"/>
        <dbReference type="ChEBI" id="CHEBI:85445"/>
        <dbReference type="ChEBI" id="CHEBI:85448"/>
        <dbReference type="EC" id="2.1.1.63"/>
    </reaction>
</comment>
<evidence type="ECO:0000259" key="7">
    <source>
        <dbReference type="Pfam" id="PF01035"/>
    </source>
</evidence>
<dbReference type="EMBL" id="CP046956">
    <property type="protein sequence ID" value="QTM99044.1"/>
    <property type="molecule type" value="Genomic_DNA"/>
</dbReference>
<organism evidence="9 10">
    <name type="scientific">Sediminibacillus dalangtanensis</name>
    <dbReference type="NCBI Taxonomy" id="2729421"/>
    <lineage>
        <taxon>Bacteria</taxon>
        <taxon>Bacillati</taxon>
        <taxon>Bacillota</taxon>
        <taxon>Bacilli</taxon>
        <taxon>Bacillales</taxon>
        <taxon>Bacillaceae</taxon>
        <taxon>Sediminibacillus</taxon>
    </lineage>
</organism>
<keyword evidence="4" id="KW-0227">DNA damage</keyword>
<keyword evidence="2 9" id="KW-0489">Methyltransferase</keyword>
<evidence type="ECO:0000256" key="2">
    <source>
        <dbReference type="ARBA" id="ARBA00022603"/>
    </source>
</evidence>
<feature type="domain" description="Methylguanine DNA methyltransferase ribonuclease-like" evidence="8">
    <location>
        <begin position="9"/>
        <end position="87"/>
    </location>
</feature>
<dbReference type="Gene3D" id="3.30.160.70">
    <property type="entry name" value="Methylated DNA-protein cysteine methyltransferase domain"/>
    <property type="match status" value="1"/>
</dbReference>
<dbReference type="Pfam" id="PF02870">
    <property type="entry name" value="Methyltransf_1N"/>
    <property type="match status" value="1"/>
</dbReference>
<dbReference type="InterPro" id="IPR036631">
    <property type="entry name" value="MGMT_N_sf"/>
</dbReference>
<keyword evidence="3 9" id="KW-0808">Transferase</keyword>
<evidence type="ECO:0000259" key="8">
    <source>
        <dbReference type="Pfam" id="PF02870"/>
    </source>
</evidence>
<comment type="catalytic activity">
    <reaction evidence="1">
        <text>a 4-O-methyl-thymidine in DNA + L-cysteinyl-[protein] = a thymidine in DNA + S-methyl-L-cysteinyl-[protein]</text>
        <dbReference type="Rhea" id="RHEA:53428"/>
        <dbReference type="Rhea" id="RHEA-COMP:10131"/>
        <dbReference type="Rhea" id="RHEA-COMP:10132"/>
        <dbReference type="Rhea" id="RHEA-COMP:13555"/>
        <dbReference type="Rhea" id="RHEA-COMP:13556"/>
        <dbReference type="ChEBI" id="CHEBI:29950"/>
        <dbReference type="ChEBI" id="CHEBI:82612"/>
        <dbReference type="ChEBI" id="CHEBI:137386"/>
        <dbReference type="ChEBI" id="CHEBI:137387"/>
        <dbReference type="EC" id="2.1.1.63"/>
    </reaction>
</comment>
<dbReference type="InterPro" id="IPR036388">
    <property type="entry name" value="WH-like_DNA-bd_sf"/>
</dbReference>
<dbReference type="InterPro" id="IPR001497">
    <property type="entry name" value="MethylDNA_cys_MeTrfase_AS"/>
</dbReference>
<dbReference type="InterPro" id="IPR036217">
    <property type="entry name" value="MethylDNA_cys_MeTrfase_DNAb"/>
</dbReference>
<evidence type="ECO:0000256" key="6">
    <source>
        <dbReference type="ARBA" id="ARBA00049348"/>
    </source>
</evidence>
<dbReference type="CDD" id="cd06445">
    <property type="entry name" value="ATase"/>
    <property type="match status" value="1"/>
</dbReference>
<dbReference type="SUPFAM" id="SSF46767">
    <property type="entry name" value="Methylated DNA-protein cysteine methyltransferase, C-terminal domain"/>
    <property type="match status" value="1"/>
</dbReference>
<dbReference type="PANTHER" id="PTHR10815:SF12">
    <property type="entry name" value="METHYLATED-DNA--PROTEIN-CYSTEINE METHYLTRANSFERASE, INDUCIBLE"/>
    <property type="match status" value="1"/>
</dbReference>
<dbReference type="NCBIfam" id="TIGR00589">
    <property type="entry name" value="ogt"/>
    <property type="match status" value="1"/>
</dbReference>
<evidence type="ECO:0000256" key="1">
    <source>
        <dbReference type="ARBA" id="ARBA00001286"/>
    </source>
</evidence>
<dbReference type="Proteomes" id="UP000665043">
    <property type="component" value="Chromosome"/>
</dbReference>
<protein>
    <submittedName>
        <fullName evidence="9">Methylated-DNA--[protein]-cysteine S-methyltransferase</fullName>
        <ecNumber evidence="9">2.1.1.63</ecNumber>
    </submittedName>
</protein>
<dbReference type="Pfam" id="PF01035">
    <property type="entry name" value="DNA_binding_1"/>
    <property type="match status" value="1"/>
</dbReference>
<dbReference type="SUPFAM" id="SSF53155">
    <property type="entry name" value="Methylated DNA-protein cysteine methyltransferase domain"/>
    <property type="match status" value="1"/>
</dbReference>
<evidence type="ECO:0000256" key="4">
    <source>
        <dbReference type="ARBA" id="ARBA00022763"/>
    </source>
</evidence>
<name>A0ABX7VQA0_9BACI</name>
<dbReference type="EC" id="2.1.1.63" evidence="9"/>
<evidence type="ECO:0000256" key="3">
    <source>
        <dbReference type="ARBA" id="ARBA00022679"/>
    </source>
</evidence>
<sequence length="178" mass="20479">MKDRQPQTVYYSLFEDSKWRLYLCATEKGLCYVGSPDTSLNELKEWTDKRLPQAILEENNQLLEPYKQELSDYFRGRRKDFTFPVDLHGTAFQKVVWEVLGRIPYGETYTYGQVAELIRRPKAVRAVAAAIGANPVMIPIPCHRVIGKNGKLTGFRGGLDMKQALLRLEKPSETHAEW</sequence>
<dbReference type="PANTHER" id="PTHR10815">
    <property type="entry name" value="METHYLATED-DNA--PROTEIN-CYSTEINE METHYLTRANSFERASE"/>
    <property type="match status" value="1"/>
</dbReference>
<dbReference type="Gene3D" id="1.10.10.10">
    <property type="entry name" value="Winged helix-like DNA-binding domain superfamily/Winged helix DNA-binding domain"/>
    <property type="match status" value="1"/>
</dbReference>